<dbReference type="InterPro" id="IPR002641">
    <property type="entry name" value="PNPLA_dom"/>
</dbReference>
<sequence length="368" mass="41006">MPGRGLALLSLDGGGARGLSSLYILKNLMEQVAKAKGLEVIPKPCDFFDMIGGTSTGGLIAIMLGHLHMSINECISAYLGIAEPVFTPIRRLPISLGLTGNIENAIKDMLKARGLDEEALFYDSSRAIKCKVQVRRRRRSSVKALTHSPSSFVCAIQSEIKTPTILKNYEGEMQKDTDRLKYIKIWQAARATSAASGFFRPSRDLQLWNEACDVFLGDQDRLDDHLDCLISIGTGKPTLNESGTNLQHVAKALVDISIETEQTACAFQQEHQLLEKDGRYCRLTVENGLQDVYLEEYQKTDRIIAATKGYLINLDTIGKLTKCITAMKEHRVEDQQPSDALIKCRAGKLVLRLRNIIPQFLRYTPYNV</sequence>
<dbReference type="Gene3D" id="3.40.1090.10">
    <property type="entry name" value="Cytosolic phospholipase A2 catalytic domain"/>
    <property type="match status" value="1"/>
</dbReference>
<keyword evidence="3" id="KW-0443">Lipid metabolism</keyword>
<name>A0A5N7APW9_9EURO</name>
<dbReference type="PANTHER" id="PTHR24185">
    <property type="entry name" value="CALCIUM-INDEPENDENT PHOSPHOLIPASE A2-GAMMA"/>
    <property type="match status" value="1"/>
</dbReference>
<evidence type="ECO:0000256" key="3">
    <source>
        <dbReference type="ARBA" id="ARBA00023098"/>
    </source>
</evidence>
<reference evidence="6 7" key="1">
    <citation type="submission" date="2019-04" db="EMBL/GenBank/DDBJ databases">
        <title>Friends and foes A comparative genomics studyof 23 Aspergillus species from section Flavi.</title>
        <authorList>
            <consortium name="DOE Joint Genome Institute"/>
            <person name="Kjaerbolling I."/>
            <person name="Vesth T."/>
            <person name="Frisvad J.C."/>
            <person name="Nybo J.L."/>
            <person name="Theobald S."/>
            <person name="Kildgaard S."/>
            <person name="Isbrandt T."/>
            <person name="Kuo A."/>
            <person name="Sato A."/>
            <person name="Lyhne E.K."/>
            <person name="Kogle M.E."/>
            <person name="Wiebenga A."/>
            <person name="Kun R.S."/>
            <person name="Lubbers R.J."/>
            <person name="Makela M.R."/>
            <person name="Barry K."/>
            <person name="Chovatia M."/>
            <person name="Clum A."/>
            <person name="Daum C."/>
            <person name="Haridas S."/>
            <person name="He G."/>
            <person name="LaButti K."/>
            <person name="Lipzen A."/>
            <person name="Mondo S."/>
            <person name="Riley R."/>
            <person name="Salamov A."/>
            <person name="Simmons B.A."/>
            <person name="Magnuson J.K."/>
            <person name="Henrissat B."/>
            <person name="Mortensen U.H."/>
            <person name="Larsen T.O."/>
            <person name="Devries R.P."/>
            <person name="Grigoriev I.V."/>
            <person name="Machida M."/>
            <person name="Baker S.E."/>
            <person name="Andersen M.R."/>
        </authorList>
    </citation>
    <scope>NUCLEOTIDE SEQUENCE [LARGE SCALE GENOMIC DNA]</scope>
    <source>
        <strain evidence="6 7">IBT 29228</strain>
    </source>
</reference>
<evidence type="ECO:0000256" key="4">
    <source>
        <dbReference type="PROSITE-ProRule" id="PRU01161"/>
    </source>
</evidence>
<dbReference type="EMBL" id="ML736435">
    <property type="protein sequence ID" value="KAE8371346.1"/>
    <property type="molecule type" value="Genomic_DNA"/>
</dbReference>
<evidence type="ECO:0000256" key="1">
    <source>
        <dbReference type="ARBA" id="ARBA00022801"/>
    </source>
</evidence>
<comment type="caution">
    <text evidence="4">Lacks conserved residue(s) required for the propagation of feature annotation.</text>
</comment>
<feature type="short sequence motif" description="GXSXG" evidence="4">
    <location>
        <begin position="53"/>
        <end position="57"/>
    </location>
</feature>
<dbReference type="GO" id="GO:0046486">
    <property type="term" value="P:glycerolipid metabolic process"/>
    <property type="evidence" value="ECO:0007669"/>
    <property type="project" value="UniProtKB-ARBA"/>
</dbReference>
<dbReference type="GO" id="GO:0047499">
    <property type="term" value="F:calcium-independent phospholipase A2 activity"/>
    <property type="evidence" value="ECO:0007669"/>
    <property type="project" value="TreeGrafter"/>
</dbReference>
<organism evidence="6 7">
    <name type="scientific">Aspergillus bertholletiae</name>
    <dbReference type="NCBI Taxonomy" id="1226010"/>
    <lineage>
        <taxon>Eukaryota</taxon>
        <taxon>Fungi</taxon>
        <taxon>Dikarya</taxon>
        <taxon>Ascomycota</taxon>
        <taxon>Pezizomycotina</taxon>
        <taxon>Eurotiomycetes</taxon>
        <taxon>Eurotiomycetidae</taxon>
        <taxon>Eurotiales</taxon>
        <taxon>Aspergillaceae</taxon>
        <taxon>Aspergillus</taxon>
        <taxon>Aspergillus subgen. Circumdati</taxon>
    </lineage>
</organism>
<evidence type="ECO:0000313" key="7">
    <source>
        <dbReference type="Proteomes" id="UP000326198"/>
    </source>
</evidence>
<feature type="domain" description="PNPLA" evidence="5">
    <location>
        <begin position="9"/>
        <end position="242"/>
    </location>
</feature>
<proteinExistence type="predicted"/>
<dbReference type="Pfam" id="PF01734">
    <property type="entry name" value="Patatin"/>
    <property type="match status" value="1"/>
</dbReference>
<keyword evidence="1 6" id="KW-0378">Hydrolase</keyword>
<keyword evidence="2" id="KW-0442">Lipid degradation</keyword>
<dbReference type="GO" id="GO:0016042">
    <property type="term" value="P:lipid catabolic process"/>
    <property type="evidence" value="ECO:0007669"/>
    <property type="project" value="UniProtKB-KW"/>
</dbReference>
<accession>A0A5N7APW9</accession>
<dbReference type="GO" id="GO:0016740">
    <property type="term" value="F:transferase activity"/>
    <property type="evidence" value="ECO:0007669"/>
    <property type="project" value="UniProtKB-KW"/>
</dbReference>
<evidence type="ECO:0000313" key="6">
    <source>
        <dbReference type="EMBL" id="KAE8371346.1"/>
    </source>
</evidence>
<dbReference type="GO" id="GO:0019369">
    <property type="term" value="P:arachidonate metabolic process"/>
    <property type="evidence" value="ECO:0007669"/>
    <property type="project" value="TreeGrafter"/>
</dbReference>
<dbReference type="AlphaFoldDB" id="A0A5N7APW9"/>
<keyword evidence="7" id="KW-1185">Reference proteome</keyword>
<dbReference type="InterPro" id="IPR016035">
    <property type="entry name" value="Acyl_Trfase/lysoPLipase"/>
</dbReference>
<dbReference type="OrthoDB" id="1658288at2759"/>
<dbReference type="GO" id="GO:0016020">
    <property type="term" value="C:membrane"/>
    <property type="evidence" value="ECO:0007669"/>
    <property type="project" value="TreeGrafter"/>
</dbReference>
<evidence type="ECO:0000259" key="5">
    <source>
        <dbReference type="PROSITE" id="PS51635"/>
    </source>
</evidence>
<dbReference type="PROSITE" id="PS51635">
    <property type="entry name" value="PNPLA"/>
    <property type="match status" value="1"/>
</dbReference>
<dbReference type="SUPFAM" id="SSF52151">
    <property type="entry name" value="FabD/lysophospholipase-like"/>
    <property type="match status" value="1"/>
</dbReference>
<protein>
    <submittedName>
        <fullName evidence="6">Acyl transferase/acyl hydrolase/lysophospholipase</fullName>
    </submittedName>
</protein>
<evidence type="ECO:0000256" key="2">
    <source>
        <dbReference type="ARBA" id="ARBA00022963"/>
    </source>
</evidence>
<dbReference type="PANTHER" id="PTHR24185:SF1">
    <property type="entry name" value="CALCIUM-INDEPENDENT PHOSPHOLIPASE A2-GAMMA"/>
    <property type="match status" value="1"/>
</dbReference>
<dbReference type="Proteomes" id="UP000326198">
    <property type="component" value="Unassembled WGS sequence"/>
</dbReference>
<keyword evidence="6" id="KW-0808">Transferase</keyword>
<feature type="short sequence motif" description="GXGXXG" evidence="4">
    <location>
        <begin position="13"/>
        <end position="18"/>
    </location>
</feature>
<gene>
    <name evidence="6" type="ORF">BDV26DRAFT_286857</name>
</gene>